<feature type="domain" description="Mannosylglycerate hydrolase MGH1-like glycoside hydrolase" evidence="1">
    <location>
        <begin position="2"/>
        <end position="104"/>
    </location>
</feature>
<sequence length="169" mass="18601">MPFPTLAASHPQFSPTGNYWKDGVWPPLNYITIQGLMNYTREVPEAWSVAVKATKRYLNLLSNTMEGSCSTNNDLEGSCLLESPRESEHSSASRIYEYNSPSTGGRGSLPEAQGYFVGWGGLGPIALMQEVAIGINVMPDEIVWYVNRHDTHGIKHLNIGQASLNLTSK</sequence>
<reference evidence="2 3" key="1">
    <citation type="submission" date="2022-10" db="EMBL/GenBank/DDBJ databases">
        <title>High-quality genome sequences of two octocoral-associated bacteria, Endozoicomonas euniceicola EF212 and Endozoicomonas gorgoniicola PS125.</title>
        <authorList>
            <person name="Chiou Y.-J."/>
            <person name="Chen Y.-H."/>
        </authorList>
    </citation>
    <scope>NUCLEOTIDE SEQUENCE [LARGE SCALE GENOMIC DNA]</scope>
    <source>
        <strain evidence="2 3">PS125</strain>
    </source>
</reference>
<evidence type="ECO:0000313" key="3">
    <source>
        <dbReference type="Proteomes" id="UP001209854"/>
    </source>
</evidence>
<evidence type="ECO:0000313" key="2">
    <source>
        <dbReference type="EMBL" id="MCW7551467.1"/>
    </source>
</evidence>
<dbReference type="Proteomes" id="UP001209854">
    <property type="component" value="Unassembled WGS sequence"/>
</dbReference>
<organism evidence="2 3">
    <name type="scientific">Endozoicomonas gorgoniicola</name>
    <dbReference type="NCBI Taxonomy" id="1234144"/>
    <lineage>
        <taxon>Bacteria</taxon>
        <taxon>Pseudomonadati</taxon>
        <taxon>Pseudomonadota</taxon>
        <taxon>Gammaproteobacteria</taxon>
        <taxon>Oceanospirillales</taxon>
        <taxon>Endozoicomonadaceae</taxon>
        <taxon>Endozoicomonas</taxon>
    </lineage>
</organism>
<dbReference type="SUPFAM" id="SSF48208">
    <property type="entry name" value="Six-hairpin glycosidases"/>
    <property type="match status" value="1"/>
</dbReference>
<dbReference type="Pfam" id="PF22422">
    <property type="entry name" value="MGH1-like_GH"/>
    <property type="match status" value="1"/>
</dbReference>
<dbReference type="EMBL" id="JAPFCC010000001">
    <property type="protein sequence ID" value="MCW7551467.1"/>
    <property type="molecule type" value="Genomic_DNA"/>
</dbReference>
<accession>A0ABT3MQ23</accession>
<name>A0ABT3MQ23_9GAMM</name>
<dbReference type="RefSeq" id="WP_262566518.1">
    <property type="nucleotide sequence ID" value="NZ_JAPFCC010000001.1"/>
</dbReference>
<dbReference type="Gene3D" id="1.50.10.10">
    <property type="match status" value="1"/>
</dbReference>
<proteinExistence type="predicted"/>
<keyword evidence="3" id="KW-1185">Reference proteome</keyword>
<comment type="caution">
    <text evidence="2">The sequence shown here is derived from an EMBL/GenBank/DDBJ whole genome shotgun (WGS) entry which is preliminary data.</text>
</comment>
<dbReference type="InterPro" id="IPR012341">
    <property type="entry name" value="6hp_glycosidase-like_sf"/>
</dbReference>
<evidence type="ECO:0000259" key="1">
    <source>
        <dbReference type="Pfam" id="PF22422"/>
    </source>
</evidence>
<dbReference type="InterPro" id="IPR054491">
    <property type="entry name" value="MGH1-like_GH"/>
</dbReference>
<gene>
    <name evidence="2" type="ORF">NX722_02180</name>
</gene>
<protein>
    <recommendedName>
        <fullName evidence="1">Mannosylglycerate hydrolase MGH1-like glycoside hydrolase domain-containing protein</fullName>
    </recommendedName>
</protein>
<dbReference type="InterPro" id="IPR008928">
    <property type="entry name" value="6-hairpin_glycosidase_sf"/>
</dbReference>